<sequence length="618" mass="69828">MLIGRPLLRRCRSPSKLTHTTPPHTAFTAAHIIAIGCPGRYRAPLTTLAHCRWRNLSRVAVGRGGRVGLSGLYYSTAGGSNRDHHPSSTTNNGRDQSQSGTDAASTASQIGLNVKLPSELADDLAFDEEWVVDDLTLSSPQRPAAPIESSKPTDEDVLHIIDKRQRERASQHVAGAKSAGPSMAVLEDTSRFLLRQLLEKEPRDRRFYKQRGNNVESDSDIELLQKAVNMSVSRIQPTAKPGYHPLPFYMHRNSKTLDRSLKNVLRTRDHATVNKVCYNLLVSDAAPTIATFNILIHRFTRLRMTDLARVILTTLFGVGFEPNAPTYAALLHYLTIIGDYDAFGKAVSIMRNTFVDFRNPVLGAAELNGWSKFGDFTSMRRRLRLLQEEGLRDDIYILAIEMRYFAKRQMWEGGLPALKLLLAKNVEDIDHRVLFWAFKLCVNCQQYDFAERLKFIVQEKRWPVEALWTRPSRSRGLPFGYKGRESGHVTPKGSDPPQWVAFWDADGLRKKKGNGLALPNIKVESVVPRDYTEYSSLRRDQTVQDEVIMQSRGESILGARPTAEVNDVKDEMGTSEMEPMKFQIKGRFKTHTNESLFRTLVHNRKKILFGRGQGRGKT</sequence>
<gene>
    <name evidence="2" type="ORF">H072_5968</name>
</gene>
<dbReference type="OrthoDB" id="185373at2759"/>
<accession>S8BLC2</accession>
<organism evidence="2 3">
    <name type="scientific">Dactylellina haptotyla (strain CBS 200.50)</name>
    <name type="common">Nematode-trapping fungus</name>
    <name type="synonym">Monacrosporium haptotylum</name>
    <dbReference type="NCBI Taxonomy" id="1284197"/>
    <lineage>
        <taxon>Eukaryota</taxon>
        <taxon>Fungi</taxon>
        <taxon>Dikarya</taxon>
        <taxon>Ascomycota</taxon>
        <taxon>Pezizomycotina</taxon>
        <taxon>Orbiliomycetes</taxon>
        <taxon>Orbiliales</taxon>
        <taxon>Orbiliaceae</taxon>
        <taxon>Dactylellina</taxon>
    </lineage>
</organism>
<feature type="compositionally biased region" description="Polar residues" evidence="1">
    <location>
        <begin position="87"/>
        <end position="106"/>
    </location>
</feature>
<name>S8BLC2_DACHA</name>
<dbReference type="HOGENOM" id="CLU_419741_0_0_1"/>
<evidence type="ECO:0000313" key="3">
    <source>
        <dbReference type="Proteomes" id="UP000015100"/>
    </source>
</evidence>
<evidence type="ECO:0000313" key="2">
    <source>
        <dbReference type="EMBL" id="EPS40198.1"/>
    </source>
</evidence>
<evidence type="ECO:0000256" key="1">
    <source>
        <dbReference type="SAM" id="MobiDB-lite"/>
    </source>
</evidence>
<dbReference type="Proteomes" id="UP000015100">
    <property type="component" value="Unassembled WGS sequence"/>
</dbReference>
<feature type="region of interest" description="Disordered" evidence="1">
    <location>
        <begin position="78"/>
        <end position="106"/>
    </location>
</feature>
<reference evidence="3" key="2">
    <citation type="submission" date="2013-04" db="EMBL/GenBank/DDBJ databases">
        <title>Genomic mechanisms accounting for the adaptation to parasitism in nematode-trapping fungi.</title>
        <authorList>
            <person name="Ahren D.G."/>
        </authorList>
    </citation>
    <scope>NUCLEOTIDE SEQUENCE [LARGE SCALE GENOMIC DNA]</scope>
    <source>
        <strain evidence="3">CBS 200.50</strain>
    </source>
</reference>
<dbReference type="EMBL" id="AQGS01000433">
    <property type="protein sequence ID" value="EPS40198.1"/>
    <property type="molecule type" value="Genomic_DNA"/>
</dbReference>
<proteinExistence type="predicted"/>
<dbReference type="STRING" id="1284197.S8BLC2"/>
<dbReference type="InterPro" id="IPR011990">
    <property type="entry name" value="TPR-like_helical_dom_sf"/>
</dbReference>
<dbReference type="eggNOG" id="ENOG502T5H3">
    <property type="taxonomic scope" value="Eukaryota"/>
</dbReference>
<keyword evidence="3" id="KW-1185">Reference proteome</keyword>
<dbReference type="Gene3D" id="1.25.40.10">
    <property type="entry name" value="Tetratricopeptide repeat domain"/>
    <property type="match status" value="1"/>
</dbReference>
<dbReference type="AlphaFoldDB" id="S8BLC2"/>
<protein>
    <submittedName>
        <fullName evidence="2">Uncharacterized protein</fullName>
    </submittedName>
</protein>
<reference evidence="2 3" key="1">
    <citation type="journal article" date="2013" name="PLoS Genet.">
        <title>Genomic mechanisms accounting for the adaptation to parasitism in nematode-trapping fungi.</title>
        <authorList>
            <person name="Meerupati T."/>
            <person name="Andersson K.M."/>
            <person name="Friman E."/>
            <person name="Kumar D."/>
            <person name="Tunlid A."/>
            <person name="Ahren D."/>
        </authorList>
    </citation>
    <scope>NUCLEOTIDE SEQUENCE [LARGE SCALE GENOMIC DNA]</scope>
    <source>
        <strain evidence="2 3">CBS 200.50</strain>
    </source>
</reference>
<comment type="caution">
    <text evidence="2">The sequence shown here is derived from an EMBL/GenBank/DDBJ whole genome shotgun (WGS) entry which is preliminary data.</text>
</comment>